<dbReference type="RefSeq" id="WP_422919660.1">
    <property type="nucleotide sequence ID" value="NZ_JAMZEJ010000005.1"/>
</dbReference>
<evidence type="ECO:0000256" key="1">
    <source>
        <dbReference type="SAM" id="Phobius"/>
    </source>
</evidence>
<comment type="caution">
    <text evidence="2">The sequence shown here is derived from an EMBL/GenBank/DDBJ whole genome shotgun (WGS) entry which is preliminary data.</text>
</comment>
<keyword evidence="3" id="KW-1185">Reference proteome</keyword>
<accession>A0ABT1VX31</accession>
<keyword evidence="1" id="KW-1133">Transmembrane helix</keyword>
<reference evidence="2 3" key="1">
    <citation type="submission" date="2022-06" db="EMBL/GenBank/DDBJ databases">
        <title>Rhizosaccharibacter gen. nov. sp. nov. KSS12, endophytic bacteria isolated from sugarcane.</title>
        <authorList>
            <person name="Pitiwittayakul N."/>
        </authorList>
    </citation>
    <scope>NUCLEOTIDE SEQUENCE [LARGE SCALE GENOMIC DNA]</scope>
    <source>
        <strain evidence="2 3">KSS12</strain>
    </source>
</reference>
<protein>
    <submittedName>
        <fullName evidence="2">Uncharacterized protein</fullName>
    </submittedName>
</protein>
<feature type="transmembrane region" description="Helical" evidence="1">
    <location>
        <begin position="23"/>
        <end position="43"/>
    </location>
</feature>
<organism evidence="2 3">
    <name type="scientific">Rhizosaccharibacter radicis</name>
    <dbReference type="NCBI Taxonomy" id="2782605"/>
    <lineage>
        <taxon>Bacteria</taxon>
        <taxon>Pseudomonadati</taxon>
        <taxon>Pseudomonadota</taxon>
        <taxon>Alphaproteobacteria</taxon>
        <taxon>Acetobacterales</taxon>
        <taxon>Acetobacteraceae</taxon>
        <taxon>Rhizosaccharibacter</taxon>
    </lineage>
</organism>
<evidence type="ECO:0000313" key="3">
    <source>
        <dbReference type="Proteomes" id="UP001524547"/>
    </source>
</evidence>
<keyword evidence="1" id="KW-0812">Transmembrane</keyword>
<proteinExistence type="predicted"/>
<keyword evidence="1" id="KW-0472">Membrane</keyword>
<gene>
    <name evidence="2" type="ORF">NFI88_08690</name>
</gene>
<name>A0ABT1VX31_9PROT</name>
<evidence type="ECO:0000313" key="2">
    <source>
        <dbReference type="EMBL" id="MCQ8240910.1"/>
    </source>
</evidence>
<sequence length="48" mass="5177">MPDAVSRPGGVDAEAERRRRGRVLLLLLALLFAVLLIFGLSLVRMSGA</sequence>
<dbReference type="Proteomes" id="UP001524547">
    <property type="component" value="Unassembled WGS sequence"/>
</dbReference>
<dbReference type="EMBL" id="JAMZEJ010000005">
    <property type="protein sequence ID" value="MCQ8240910.1"/>
    <property type="molecule type" value="Genomic_DNA"/>
</dbReference>